<organism evidence="4 5">
    <name type="scientific">Geothermobacter ehrlichii</name>
    <dbReference type="NCBI Taxonomy" id="213224"/>
    <lineage>
        <taxon>Bacteria</taxon>
        <taxon>Pseudomonadati</taxon>
        <taxon>Thermodesulfobacteriota</taxon>
        <taxon>Desulfuromonadia</taxon>
        <taxon>Desulfuromonadales</taxon>
        <taxon>Geothermobacteraceae</taxon>
        <taxon>Geothermobacter</taxon>
    </lineage>
</organism>
<proteinExistence type="predicted"/>
<evidence type="ECO:0000256" key="2">
    <source>
        <dbReference type="PROSITE-ProRule" id="PRU00169"/>
    </source>
</evidence>
<dbReference type="OrthoDB" id="5393943at2"/>
<keyword evidence="5" id="KW-1185">Reference proteome</keyword>
<dbReference type="InterPro" id="IPR050595">
    <property type="entry name" value="Bact_response_regulator"/>
</dbReference>
<dbReference type="AlphaFoldDB" id="A0A5D3WP68"/>
<dbReference type="NCBIfam" id="TIGR02098">
    <property type="entry name" value="MJ0042_CXXC"/>
    <property type="match status" value="1"/>
</dbReference>
<reference evidence="4 5" key="1">
    <citation type="submission" date="2019-07" db="EMBL/GenBank/DDBJ databases">
        <title>Genomic Encyclopedia of Type Strains, Phase IV (KMG-IV): sequencing the most valuable type-strain genomes for metagenomic binning, comparative biology and taxonomic classification.</title>
        <authorList>
            <person name="Goeker M."/>
        </authorList>
    </citation>
    <scope>NUCLEOTIDE SEQUENCE [LARGE SCALE GENOMIC DNA]</scope>
    <source>
        <strain evidence="4 5">SS015</strain>
    </source>
</reference>
<feature type="modified residue" description="4-aspartylphosphate" evidence="2">
    <location>
        <position position="99"/>
    </location>
</feature>
<gene>
    <name evidence="4" type="ORF">EDC39_101294</name>
</gene>
<sequence>MIVNCPSCASRIRLDAARHAGKRLRVRCPRCRSQQTIDVPAAAVGCGVLDVVVAHSDAELCATIQQILEQDAIACRICYSGSQALALMEDKPPRVAVMDVALPDLFAFQVVEQVRERPGLRDVRIILLSSVYNRTAYKRRPTSLYGADDYIEKHHIPDDLVPKIRALAAGLPTPGIRPPENEQQKLQWDAVSRKIRLAEQKETEVSLGDPEMEKARRLARIIASDIALYHQDKVERGLREGNLDALFQQELQEGERIFLERFGGSENLARKLILGAFLELLRMHSLEKGT</sequence>
<dbReference type="Pfam" id="PF00072">
    <property type="entry name" value="Response_reg"/>
    <property type="match status" value="1"/>
</dbReference>
<dbReference type="PANTHER" id="PTHR44591:SF18">
    <property type="entry name" value="REGULATORY PROTEIN"/>
    <property type="match status" value="1"/>
</dbReference>
<dbReference type="GO" id="GO:0000160">
    <property type="term" value="P:phosphorelay signal transduction system"/>
    <property type="evidence" value="ECO:0007669"/>
    <property type="project" value="InterPro"/>
</dbReference>
<protein>
    <submittedName>
        <fullName evidence="4">Putative Zn finger-like uncharacterized protein</fullName>
    </submittedName>
</protein>
<comment type="caution">
    <text evidence="4">The sequence shown here is derived from an EMBL/GenBank/DDBJ whole genome shotgun (WGS) entry which is preliminary data.</text>
</comment>
<evidence type="ECO:0000313" key="4">
    <source>
        <dbReference type="EMBL" id="TYP00134.1"/>
    </source>
</evidence>
<name>A0A5D3WP68_9BACT</name>
<dbReference type="PROSITE" id="PS50110">
    <property type="entry name" value="RESPONSE_REGULATORY"/>
    <property type="match status" value="1"/>
</dbReference>
<dbReference type="InterPro" id="IPR011006">
    <property type="entry name" value="CheY-like_superfamily"/>
</dbReference>
<dbReference type="InterPro" id="IPR001789">
    <property type="entry name" value="Sig_transdc_resp-reg_receiver"/>
</dbReference>
<feature type="domain" description="Response regulatory" evidence="3">
    <location>
        <begin position="50"/>
        <end position="168"/>
    </location>
</feature>
<dbReference type="Proteomes" id="UP000324159">
    <property type="component" value="Unassembled WGS sequence"/>
</dbReference>
<dbReference type="CDD" id="cd00156">
    <property type="entry name" value="REC"/>
    <property type="match status" value="1"/>
</dbReference>
<evidence type="ECO:0000313" key="5">
    <source>
        <dbReference type="Proteomes" id="UP000324159"/>
    </source>
</evidence>
<dbReference type="RefSeq" id="WP_148894608.1">
    <property type="nucleotide sequence ID" value="NZ_VNIB01000001.1"/>
</dbReference>
<evidence type="ECO:0000256" key="1">
    <source>
        <dbReference type="ARBA" id="ARBA00022553"/>
    </source>
</evidence>
<dbReference type="SUPFAM" id="SSF52172">
    <property type="entry name" value="CheY-like"/>
    <property type="match status" value="1"/>
</dbReference>
<accession>A0A5D3WP68</accession>
<dbReference type="InterPro" id="IPR011723">
    <property type="entry name" value="Znf/thioredoxin_put"/>
</dbReference>
<evidence type="ECO:0000259" key="3">
    <source>
        <dbReference type="PROSITE" id="PS50110"/>
    </source>
</evidence>
<dbReference type="PANTHER" id="PTHR44591">
    <property type="entry name" value="STRESS RESPONSE REGULATOR PROTEIN 1"/>
    <property type="match status" value="1"/>
</dbReference>
<dbReference type="SMART" id="SM00448">
    <property type="entry name" value="REC"/>
    <property type="match status" value="1"/>
</dbReference>
<keyword evidence="1 2" id="KW-0597">Phosphoprotein</keyword>
<dbReference type="EMBL" id="VNIB01000001">
    <property type="protein sequence ID" value="TYP00134.1"/>
    <property type="molecule type" value="Genomic_DNA"/>
</dbReference>
<dbReference type="Gene3D" id="3.40.50.2300">
    <property type="match status" value="1"/>
</dbReference>